<sequence length="380" mass="39689">MDARIEALLAQHKLLTDVEPTIVQAPGRVNLLGEHTDYSGGFCMPAALSFNTLIAVSPRTDGVVRVRSVDFDQTAGVEIATLPAKGAGEWKDYPVGVLWALLQRGVAIAGADLTLQGNVPLGSGLSSSASVEVATATALLHVAGVTLTGAEIALLCQKAENLYVGAPCGIMDQFISANGKKDHALALDTRSLSFELAPLPGTVRLVVSNSMVKHSIGGGEYGTRRAEVEAGAAALGVPMLRDATLTDLQRKQSQMPDNVYRRARHVISDSQRVLDGVEALRAGDVRLFGQIMNEAHVSYRDDFEASCDECDLLQTIALALPGCFGARLTGGGFGGCTVNLVEAAASEAFAASLAEKYHAATGIKPDVYVCEIGDGAGVVA</sequence>
<keyword evidence="5" id="KW-0547">Nucleotide-binding</keyword>
<dbReference type="SUPFAM" id="SSF54211">
    <property type="entry name" value="Ribosomal protein S5 domain 2-like"/>
    <property type="match status" value="1"/>
</dbReference>
<dbReference type="PIRSF" id="PIRSF000530">
    <property type="entry name" value="Galactokinase"/>
    <property type="match status" value="1"/>
</dbReference>
<dbReference type="Pfam" id="PF10509">
    <property type="entry name" value="GalKase_gal_bdg"/>
    <property type="match status" value="1"/>
</dbReference>
<name>A0A239LAK1_9BACT</name>
<proteinExistence type="inferred from homology"/>
<dbReference type="PROSITE" id="PS00627">
    <property type="entry name" value="GHMP_KINASES_ATP"/>
    <property type="match status" value="1"/>
</dbReference>
<dbReference type="FunFam" id="3.30.70.890:FF:000001">
    <property type="entry name" value="Galactokinase"/>
    <property type="match status" value="1"/>
</dbReference>
<dbReference type="EMBL" id="FZOU01000006">
    <property type="protein sequence ID" value="SNT26574.1"/>
    <property type="molecule type" value="Genomic_DNA"/>
</dbReference>
<dbReference type="OrthoDB" id="250531at2"/>
<dbReference type="RefSeq" id="WP_089409506.1">
    <property type="nucleotide sequence ID" value="NZ_FZOU01000006.1"/>
</dbReference>
<comment type="similarity">
    <text evidence="1">Belongs to the GHMP kinase family. GalK subfamily.</text>
</comment>
<dbReference type="PANTHER" id="PTHR10457:SF7">
    <property type="entry name" value="GALACTOKINASE-RELATED"/>
    <property type="match status" value="1"/>
</dbReference>
<keyword evidence="10" id="KW-0119">Carbohydrate metabolism</keyword>
<evidence type="ECO:0000256" key="10">
    <source>
        <dbReference type="ARBA" id="ARBA00023277"/>
    </source>
</evidence>
<evidence type="ECO:0000256" key="6">
    <source>
        <dbReference type="ARBA" id="ARBA00022777"/>
    </source>
</evidence>
<dbReference type="NCBIfam" id="TIGR00131">
    <property type="entry name" value="gal_kin"/>
    <property type="match status" value="1"/>
</dbReference>
<evidence type="ECO:0000256" key="7">
    <source>
        <dbReference type="ARBA" id="ARBA00022840"/>
    </source>
</evidence>
<evidence type="ECO:0000313" key="16">
    <source>
        <dbReference type="Proteomes" id="UP000198356"/>
    </source>
</evidence>
<accession>A0A239LAK1</accession>
<dbReference type="InterPro" id="IPR006206">
    <property type="entry name" value="Mevalonate/galactokinase"/>
</dbReference>
<dbReference type="FunFam" id="3.30.230.10:FF:000017">
    <property type="entry name" value="Galactokinase"/>
    <property type="match status" value="1"/>
</dbReference>
<organism evidence="15 16">
    <name type="scientific">Granulicella rosea</name>
    <dbReference type="NCBI Taxonomy" id="474952"/>
    <lineage>
        <taxon>Bacteria</taxon>
        <taxon>Pseudomonadati</taxon>
        <taxon>Acidobacteriota</taxon>
        <taxon>Terriglobia</taxon>
        <taxon>Terriglobales</taxon>
        <taxon>Acidobacteriaceae</taxon>
        <taxon>Granulicella</taxon>
    </lineage>
</organism>
<evidence type="ECO:0000259" key="12">
    <source>
        <dbReference type="Pfam" id="PF00288"/>
    </source>
</evidence>
<evidence type="ECO:0000256" key="8">
    <source>
        <dbReference type="ARBA" id="ARBA00022842"/>
    </source>
</evidence>
<dbReference type="GO" id="GO:0046872">
    <property type="term" value="F:metal ion binding"/>
    <property type="evidence" value="ECO:0007669"/>
    <property type="project" value="UniProtKB-KW"/>
</dbReference>
<evidence type="ECO:0000256" key="2">
    <source>
        <dbReference type="ARBA" id="ARBA00022490"/>
    </source>
</evidence>
<dbReference type="GO" id="GO:0006012">
    <property type="term" value="P:galactose metabolic process"/>
    <property type="evidence" value="ECO:0007669"/>
    <property type="project" value="UniProtKB-UniRule"/>
</dbReference>
<dbReference type="PRINTS" id="PR00473">
    <property type="entry name" value="GALCTOKINASE"/>
</dbReference>
<dbReference type="InterPro" id="IPR014721">
    <property type="entry name" value="Ribsml_uS5_D2-typ_fold_subgr"/>
</dbReference>
<dbReference type="InterPro" id="IPR020568">
    <property type="entry name" value="Ribosomal_Su5_D2-typ_SF"/>
</dbReference>
<dbReference type="InterPro" id="IPR013750">
    <property type="entry name" value="GHMP_kinase_C_dom"/>
</dbReference>
<dbReference type="SUPFAM" id="SSF55060">
    <property type="entry name" value="GHMP Kinase, C-terminal domain"/>
    <property type="match status" value="1"/>
</dbReference>
<dbReference type="Pfam" id="PF00288">
    <property type="entry name" value="GHMP_kinases_N"/>
    <property type="match status" value="1"/>
</dbReference>
<keyword evidence="7" id="KW-0067">ATP-binding</keyword>
<keyword evidence="9" id="KW-0299">Galactose metabolism</keyword>
<evidence type="ECO:0000313" key="15">
    <source>
        <dbReference type="EMBL" id="SNT26574.1"/>
    </source>
</evidence>
<feature type="domain" description="GHMP kinase C-terminal" evidence="13">
    <location>
        <begin position="278"/>
        <end position="358"/>
    </location>
</feature>
<gene>
    <name evidence="15" type="ORF">SAMN05421770_106177</name>
</gene>
<dbReference type="AlphaFoldDB" id="A0A239LAK1"/>
<keyword evidence="16" id="KW-1185">Reference proteome</keyword>
<keyword evidence="3" id="KW-0808">Transferase</keyword>
<dbReference type="PRINTS" id="PR00959">
    <property type="entry name" value="MEVGALKINASE"/>
</dbReference>
<reference evidence="15 16" key="1">
    <citation type="submission" date="2017-06" db="EMBL/GenBank/DDBJ databases">
        <authorList>
            <person name="Kim H.J."/>
            <person name="Triplett B.A."/>
        </authorList>
    </citation>
    <scope>NUCLEOTIDE SEQUENCE [LARGE SCALE GENOMIC DNA]</scope>
    <source>
        <strain evidence="15 16">DSM 18704</strain>
    </source>
</reference>
<dbReference type="InterPro" id="IPR006204">
    <property type="entry name" value="GHMP_kinase_N_dom"/>
</dbReference>
<dbReference type="PANTHER" id="PTHR10457">
    <property type="entry name" value="MEVALONATE KINASE/GALACTOKINASE"/>
    <property type="match status" value="1"/>
</dbReference>
<dbReference type="InterPro" id="IPR036554">
    <property type="entry name" value="GHMP_kinase_C_sf"/>
</dbReference>
<dbReference type="GO" id="GO:0004335">
    <property type="term" value="F:galactokinase activity"/>
    <property type="evidence" value="ECO:0007669"/>
    <property type="project" value="UniProtKB-UniRule"/>
</dbReference>
<dbReference type="GO" id="GO:0005524">
    <property type="term" value="F:ATP binding"/>
    <property type="evidence" value="ECO:0007669"/>
    <property type="project" value="UniProtKB-UniRule"/>
</dbReference>
<dbReference type="EC" id="2.7.1.6" evidence="11"/>
<protein>
    <recommendedName>
        <fullName evidence="11">Galactokinase</fullName>
        <ecNumber evidence="11">2.7.1.6</ecNumber>
    </recommendedName>
</protein>
<evidence type="ECO:0000256" key="9">
    <source>
        <dbReference type="ARBA" id="ARBA00023144"/>
    </source>
</evidence>
<dbReference type="Proteomes" id="UP000198356">
    <property type="component" value="Unassembled WGS sequence"/>
</dbReference>
<dbReference type="Gene3D" id="3.30.230.10">
    <property type="match status" value="1"/>
</dbReference>
<dbReference type="Pfam" id="PF08544">
    <property type="entry name" value="GHMP_kinases_C"/>
    <property type="match status" value="1"/>
</dbReference>
<evidence type="ECO:0000256" key="11">
    <source>
        <dbReference type="NCBIfam" id="TIGR00131"/>
    </source>
</evidence>
<dbReference type="GO" id="GO:0005829">
    <property type="term" value="C:cytosol"/>
    <property type="evidence" value="ECO:0007669"/>
    <property type="project" value="TreeGrafter"/>
</dbReference>
<keyword evidence="8" id="KW-0460">Magnesium</keyword>
<keyword evidence="2" id="KW-0963">Cytoplasm</keyword>
<evidence type="ECO:0000256" key="1">
    <source>
        <dbReference type="ARBA" id="ARBA00006566"/>
    </source>
</evidence>
<keyword evidence="6 15" id="KW-0418">Kinase</keyword>
<evidence type="ECO:0000256" key="4">
    <source>
        <dbReference type="ARBA" id="ARBA00022723"/>
    </source>
</evidence>
<evidence type="ECO:0000256" key="3">
    <source>
        <dbReference type="ARBA" id="ARBA00022679"/>
    </source>
</evidence>
<evidence type="ECO:0000259" key="13">
    <source>
        <dbReference type="Pfam" id="PF08544"/>
    </source>
</evidence>
<dbReference type="InterPro" id="IPR019539">
    <property type="entry name" value="GalKase_N"/>
</dbReference>
<dbReference type="InterPro" id="IPR000705">
    <property type="entry name" value="Galactokinase"/>
</dbReference>
<evidence type="ECO:0000259" key="14">
    <source>
        <dbReference type="Pfam" id="PF10509"/>
    </source>
</evidence>
<dbReference type="Gene3D" id="3.30.70.890">
    <property type="entry name" value="GHMP kinase, C-terminal domain"/>
    <property type="match status" value="1"/>
</dbReference>
<evidence type="ECO:0000256" key="5">
    <source>
        <dbReference type="ARBA" id="ARBA00022741"/>
    </source>
</evidence>
<keyword evidence="4" id="KW-0479">Metal-binding</keyword>
<dbReference type="InterPro" id="IPR006203">
    <property type="entry name" value="GHMP_knse_ATP-bd_CS"/>
</dbReference>
<feature type="domain" description="GHMP kinase N-terminal" evidence="12">
    <location>
        <begin position="93"/>
        <end position="179"/>
    </location>
</feature>
<feature type="domain" description="Galactokinase N-terminal" evidence="14">
    <location>
        <begin position="17"/>
        <end position="58"/>
    </location>
</feature>